<keyword evidence="1" id="KW-0732">Signal</keyword>
<dbReference type="Gene3D" id="3.20.20.190">
    <property type="entry name" value="Phosphatidylinositol (PI) phosphodiesterase"/>
    <property type="match status" value="1"/>
</dbReference>
<dbReference type="SUPFAM" id="SSF51695">
    <property type="entry name" value="PLC-like phosphodiesterases"/>
    <property type="match status" value="1"/>
</dbReference>
<gene>
    <name evidence="3" type="ORF">DES43_12811</name>
</gene>
<dbReference type="GO" id="GO:0008889">
    <property type="term" value="F:glycerophosphodiester phosphodiesterase activity"/>
    <property type="evidence" value="ECO:0007669"/>
    <property type="project" value="TreeGrafter"/>
</dbReference>
<proteinExistence type="predicted"/>
<evidence type="ECO:0000256" key="1">
    <source>
        <dbReference type="SAM" id="SignalP"/>
    </source>
</evidence>
<organism evidence="3 4">
    <name type="scientific">Aquamicrobium defluvii</name>
    <dbReference type="NCBI Taxonomy" id="69279"/>
    <lineage>
        <taxon>Bacteria</taxon>
        <taxon>Pseudomonadati</taxon>
        <taxon>Pseudomonadota</taxon>
        <taxon>Alphaproteobacteria</taxon>
        <taxon>Hyphomicrobiales</taxon>
        <taxon>Phyllobacteriaceae</taxon>
        <taxon>Aquamicrobium</taxon>
    </lineage>
</organism>
<name>A0A4V3DK05_9HYPH</name>
<dbReference type="OrthoDB" id="9809317at2"/>
<dbReference type="Proteomes" id="UP000294958">
    <property type="component" value="Unassembled WGS sequence"/>
</dbReference>
<dbReference type="GO" id="GO:0006644">
    <property type="term" value="P:phospholipid metabolic process"/>
    <property type="evidence" value="ECO:0007669"/>
    <property type="project" value="TreeGrafter"/>
</dbReference>
<dbReference type="AlphaFoldDB" id="A0A4V3DK05"/>
<feature type="chain" id="PRO_5020686849" evidence="1">
    <location>
        <begin position="25"/>
        <end position="139"/>
    </location>
</feature>
<feature type="signal peptide" evidence="1">
    <location>
        <begin position="1"/>
        <end position="24"/>
    </location>
</feature>
<reference evidence="3 4" key="1">
    <citation type="submission" date="2019-03" db="EMBL/GenBank/DDBJ databases">
        <title>Genomic Encyclopedia of Type Strains, Phase IV (KMG-IV): sequencing the most valuable type-strain genomes for metagenomic binning, comparative biology and taxonomic classification.</title>
        <authorList>
            <person name="Goeker M."/>
        </authorList>
    </citation>
    <scope>NUCLEOTIDE SEQUENCE [LARGE SCALE GENOMIC DNA]</scope>
    <source>
        <strain evidence="3 4">DSM 11603</strain>
    </source>
</reference>
<dbReference type="Pfam" id="PF03009">
    <property type="entry name" value="GDPD"/>
    <property type="match status" value="1"/>
</dbReference>
<feature type="domain" description="GP-PDE" evidence="2">
    <location>
        <begin position="46"/>
        <end position="139"/>
    </location>
</feature>
<dbReference type="PANTHER" id="PTHR46320">
    <property type="entry name" value="GLYCEROPHOSPHODIESTER PHOSPHODIESTERASE 1"/>
    <property type="match status" value="1"/>
</dbReference>
<dbReference type="GO" id="GO:0005886">
    <property type="term" value="C:plasma membrane"/>
    <property type="evidence" value="ECO:0007669"/>
    <property type="project" value="TreeGrafter"/>
</dbReference>
<dbReference type="InterPro" id="IPR017946">
    <property type="entry name" value="PLC-like_Pdiesterase_TIM-brl"/>
</dbReference>
<protein>
    <submittedName>
        <fullName evidence="3">Glycerophosphoryl diester phosphodiesterase family protein</fullName>
    </submittedName>
</protein>
<dbReference type="InterPro" id="IPR030395">
    <property type="entry name" value="GP_PDE_dom"/>
</dbReference>
<dbReference type="PANTHER" id="PTHR46320:SF1">
    <property type="entry name" value="GLYCEROPHOSPHODIESTER PHOSPHODIESTERASE 1"/>
    <property type="match status" value="1"/>
</dbReference>
<comment type="caution">
    <text evidence="3">The sequence shown here is derived from an EMBL/GenBank/DDBJ whole genome shotgun (WGS) entry which is preliminary data.</text>
</comment>
<keyword evidence="4" id="KW-1185">Reference proteome</keyword>
<dbReference type="RefSeq" id="WP_084496453.1">
    <property type="nucleotide sequence ID" value="NZ_KK073883.1"/>
</dbReference>
<accession>A0A4V3DK05</accession>
<dbReference type="GO" id="GO:0070291">
    <property type="term" value="P:N-acylethanolamine metabolic process"/>
    <property type="evidence" value="ECO:0007669"/>
    <property type="project" value="TreeGrafter"/>
</dbReference>
<sequence>MRMFWARLTLAAAFLLPAAAKATAGEMRVDRILERFEQANRWRDHVMIVAHRAGGLREGKTRYPENSLAALAASAADGAEMVEVDIRRSADGVFVVMRDSWLDRTTTCKPHGGRRASTERRPCLECKKAARKAAFSMSG</sequence>
<evidence type="ECO:0000313" key="4">
    <source>
        <dbReference type="Proteomes" id="UP000294958"/>
    </source>
</evidence>
<dbReference type="EMBL" id="SNZF01000028">
    <property type="protein sequence ID" value="TDR32247.1"/>
    <property type="molecule type" value="Genomic_DNA"/>
</dbReference>
<evidence type="ECO:0000259" key="2">
    <source>
        <dbReference type="PROSITE" id="PS51704"/>
    </source>
</evidence>
<dbReference type="PROSITE" id="PS51704">
    <property type="entry name" value="GP_PDE"/>
    <property type="match status" value="1"/>
</dbReference>
<dbReference type="GO" id="GO:0006580">
    <property type="term" value="P:ethanolamine metabolic process"/>
    <property type="evidence" value="ECO:0007669"/>
    <property type="project" value="TreeGrafter"/>
</dbReference>
<evidence type="ECO:0000313" key="3">
    <source>
        <dbReference type="EMBL" id="TDR32247.1"/>
    </source>
</evidence>